<evidence type="ECO:0000256" key="2">
    <source>
        <dbReference type="ARBA" id="ARBA00010024"/>
    </source>
</evidence>
<evidence type="ECO:0000259" key="11">
    <source>
        <dbReference type="PROSITE" id="PS51017"/>
    </source>
</evidence>
<reference evidence="12" key="1">
    <citation type="submission" date="2017-07" db="EMBL/GenBank/DDBJ databases">
        <title>Taro Niue Genome Assembly and Annotation.</title>
        <authorList>
            <person name="Atibalentja N."/>
            <person name="Keating K."/>
            <person name="Fields C.J."/>
        </authorList>
    </citation>
    <scope>NUCLEOTIDE SEQUENCE</scope>
    <source>
        <strain evidence="12">Niue_2</strain>
        <tissue evidence="12">Leaf</tissue>
    </source>
</reference>
<feature type="domain" description="B box-type" evidence="10">
    <location>
        <begin position="23"/>
        <end position="70"/>
    </location>
</feature>
<evidence type="ECO:0000313" key="12">
    <source>
        <dbReference type="EMBL" id="MQM11195.1"/>
    </source>
</evidence>
<proteinExistence type="inferred from homology"/>
<dbReference type="GO" id="GO:0005634">
    <property type="term" value="C:nucleus"/>
    <property type="evidence" value="ECO:0007669"/>
    <property type="project" value="UniProtKB-SubCell"/>
</dbReference>
<dbReference type="PANTHER" id="PTHR31717">
    <property type="entry name" value="ZINC FINGER PROTEIN CONSTANS-LIKE 10"/>
    <property type="match status" value="1"/>
</dbReference>
<evidence type="ECO:0000256" key="9">
    <source>
        <dbReference type="PROSITE-ProRule" id="PRU00357"/>
    </source>
</evidence>
<dbReference type="Proteomes" id="UP000652761">
    <property type="component" value="Unassembled WGS sequence"/>
</dbReference>
<dbReference type="InterPro" id="IPR010402">
    <property type="entry name" value="CCT_domain"/>
</dbReference>
<gene>
    <name evidence="12" type="ORF">Taro_044099</name>
</gene>
<dbReference type="InterPro" id="IPR000315">
    <property type="entry name" value="Znf_B-box"/>
</dbReference>
<evidence type="ECO:0000256" key="4">
    <source>
        <dbReference type="ARBA" id="ARBA00022737"/>
    </source>
</evidence>
<evidence type="ECO:0000256" key="7">
    <source>
        <dbReference type="ARBA" id="ARBA00023242"/>
    </source>
</evidence>
<dbReference type="InterPro" id="IPR049808">
    <property type="entry name" value="CONSTANS-like_Bbox1"/>
</dbReference>
<dbReference type="AlphaFoldDB" id="A0A843X215"/>
<dbReference type="GO" id="GO:0006355">
    <property type="term" value="P:regulation of DNA-templated transcription"/>
    <property type="evidence" value="ECO:0007669"/>
    <property type="project" value="UniProtKB-ARBA"/>
</dbReference>
<keyword evidence="6" id="KW-0862">Zinc</keyword>
<keyword evidence="5 8" id="KW-0863">Zinc-finger</keyword>
<evidence type="ECO:0000256" key="5">
    <source>
        <dbReference type="ARBA" id="ARBA00022771"/>
    </source>
</evidence>
<dbReference type="GO" id="GO:0008270">
    <property type="term" value="F:zinc ion binding"/>
    <property type="evidence" value="ECO:0007669"/>
    <property type="project" value="UniProtKB-KW"/>
</dbReference>
<dbReference type="CDD" id="cd19821">
    <property type="entry name" value="Bbox1_BBX-like"/>
    <property type="match status" value="1"/>
</dbReference>
<accession>A0A843X215</accession>
<dbReference type="OrthoDB" id="153872at2759"/>
<keyword evidence="13" id="KW-1185">Reference proteome</keyword>
<keyword evidence="4" id="KW-0677">Repeat</keyword>
<dbReference type="PROSITE" id="PS51017">
    <property type="entry name" value="CCT"/>
    <property type="match status" value="1"/>
</dbReference>
<feature type="domain" description="CCT" evidence="11">
    <location>
        <begin position="383"/>
        <end position="425"/>
    </location>
</feature>
<evidence type="ECO:0000256" key="3">
    <source>
        <dbReference type="ARBA" id="ARBA00022723"/>
    </source>
</evidence>
<evidence type="ECO:0000259" key="10">
    <source>
        <dbReference type="PROSITE" id="PS50119"/>
    </source>
</evidence>
<comment type="caution">
    <text evidence="12">The sequence shown here is derived from an EMBL/GenBank/DDBJ whole genome shotgun (WGS) entry which is preliminary data.</text>
</comment>
<organism evidence="12 13">
    <name type="scientific">Colocasia esculenta</name>
    <name type="common">Wild taro</name>
    <name type="synonym">Arum esculentum</name>
    <dbReference type="NCBI Taxonomy" id="4460"/>
    <lineage>
        <taxon>Eukaryota</taxon>
        <taxon>Viridiplantae</taxon>
        <taxon>Streptophyta</taxon>
        <taxon>Embryophyta</taxon>
        <taxon>Tracheophyta</taxon>
        <taxon>Spermatophyta</taxon>
        <taxon>Magnoliopsida</taxon>
        <taxon>Liliopsida</taxon>
        <taxon>Araceae</taxon>
        <taxon>Aroideae</taxon>
        <taxon>Colocasieae</taxon>
        <taxon>Colocasia</taxon>
    </lineage>
</organism>
<feature type="domain" description="B box-type" evidence="10">
    <location>
        <begin position="66"/>
        <end position="113"/>
    </location>
</feature>
<dbReference type="PROSITE" id="PS50119">
    <property type="entry name" value="ZF_BBOX"/>
    <property type="match status" value="2"/>
</dbReference>
<evidence type="ECO:0000256" key="8">
    <source>
        <dbReference type="PROSITE-ProRule" id="PRU00024"/>
    </source>
</evidence>
<dbReference type="Pfam" id="PF06203">
    <property type="entry name" value="CCT"/>
    <property type="match status" value="1"/>
</dbReference>
<sequence length="440" mass="48725">MFVLERSSQGGEGYGRFPAIESRMGQFCDFCGEQRPMVYCRSDAACLCLSCDRNVHSANALSKRHSRSLLCDECNSQPAMARCIEEKISLCHNCDWNRHGRSMSASEHKRQAINCYSGCPSAAEFSRIWSFFLEIPSIEDSDQGLGLMSIDENSLSNFWSLPENNGTVAIAGSSNNDDLANVDKFNSWVGSSSMPIQDNLPSSAVQPTGSVDSTAPKLSNMRTDSLRICENDELYEDFSVEDVDLNFDNYEELFGSSRNHSEHIFDDAEIDSMFEVKNPATNDNCQEGILDEAAPAGQVKMQPACSNAVSADSVRSNPGSRSPKMCFSARQPRSSLSLSFSGLTGESSAGDHQDCEVSPILLMGEPPWCPPGSGNVTITSTSRESAVKRYKEKKKARKFEKKIRYESRKARADVRRRVKGRFVKAGDAYDYDPLCQTRSY</sequence>
<dbReference type="SMART" id="SM00336">
    <property type="entry name" value="BBOX"/>
    <property type="match status" value="2"/>
</dbReference>
<evidence type="ECO:0000256" key="6">
    <source>
        <dbReference type="ARBA" id="ARBA00022833"/>
    </source>
</evidence>
<evidence type="ECO:0000256" key="1">
    <source>
        <dbReference type="ARBA" id="ARBA00004123"/>
    </source>
</evidence>
<keyword evidence="3" id="KW-0479">Metal-binding</keyword>
<comment type="similarity">
    <text evidence="2">Belongs to the CONSTANS family.</text>
</comment>
<protein>
    <submittedName>
        <fullName evidence="12">Uncharacterized protein</fullName>
    </submittedName>
</protein>
<keyword evidence="7 9" id="KW-0539">Nucleus</keyword>
<name>A0A843X215_COLES</name>
<comment type="subcellular location">
    <subcellularLocation>
        <location evidence="1 9">Nucleus</location>
    </subcellularLocation>
</comment>
<dbReference type="PANTHER" id="PTHR31717:SF138">
    <property type="entry name" value="CONSTANS-LIKE PROTEIN DAYS TO HEADING ON CHROMOSOME 2"/>
    <property type="match status" value="1"/>
</dbReference>
<dbReference type="EMBL" id="NMUH01004897">
    <property type="protein sequence ID" value="MQM11195.1"/>
    <property type="molecule type" value="Genomic_DNA"/>
</dbReference>
<evidence type="ECO:0000313" key="13">
    <source>
        <dbReference type="Proteomes" id="UP000652761"/>
    </source>
</evidence>